<keyword evidence="9 10" id="KW-0539">Nucleus</keyword>
<evidence type="ECO:0000256" key="3">
    <source>
        <dbReference type="ARBA" id="ARBA00022771"/>
    </source>
</evidence>
<dbReference type="PRINTS" id="PR00047">
    <property type="entry name" value="STROIDFINGER"/>
</dbReference>
<comment type="similarity">
    <text evidence="10">Belongs to the nuclear hormone receptor family.</text>
</comment>
<dbReference type="EMBL" id="QKKF02021700">
    <property type="protein sequence ID" value="RZF38775.1"/>
    <property type="molecule type" value="Genomic_DNA"/>
</dbReference>
<dbReference type="FunFam" id="3.30.50.10:FF:000015">
    <property type="entry name" value="Nuclear receptor subfamily 2, group C, member 1"/>
    <property type="match status" value="1"/>
</dbReference>
<dbReference type="Pfam" id="PF00104">
    <property type="entry name" value="Hormone_recep"/>
    <property type="match status" value="1"/>
</dbReference>
<keyword evidence="7 10" id="KW-0804">Transcription</keyword>
<keyword evidence="3 10" id="KW-0863">Zinc-finger</keyword>
<reference evidence="14 15" key="1">
    <citation type="journal article" date="2017" name="Gigascience">
        <title>Genome sequence of the small brown planthopper, Laodelphax striatellus.</title>
        <authorList>
            <person name="Zhu J."/>
            <person name="Jiang F."/>
            <person name="Wang X."/>
            <person name="Yang P."/>
            <person name="Bao Y."/>
            <person name="Zhao W."/>
            <person name="Wang W."/>
            <person name="Lu H."/>
            <person name="Wang Q."/>
            <person name="Cui N."/>
            <person name="Li J."/>
            <person name="Chen X."/>
            <person name="Luo L."/>
            <person name="Yu J."/>
            <person name="Kang L."/>
            <person name="Cui F."/>
        </authorList>
    </citation>
    <scope>NUCLEOTIDE SEQUENCE [LARGE SCALE GENOMIC DNA]</scope>
    <source>
        <strain evidence="14">Lst14</strain>
    </source>
</reference>
<dbReference type="SUPFAM" id="SSF57716">
    <property type="entry name" value="Glucocorticoid receptor-like (DNA-binding domain)"/>
    <property type="match status" value="1"/>
</dbReference>
<dbReference type="SMART" id="SM00399">
    <property type="entry name" value="ZnF_C4"/>
    <property type="match status" value="1"/>
</dbReference>
<dbReference type="PROSITE" id="PS00031">
    <property type="entry name" value="NUCLEAR_REC_DBD_1"/>
    <property type="match status" value="1"/>
</dbReference>
<dbReference type="InterPro" id="IPR000536">
    <property type="entry name" value="Nucl_hrmn_rcpt_lig-bd"/>
</dbReference>
<protein>
    <submittedName>
        <fullName evidence="14">Uncharacterized protein</fullName>
    </submittedName>
</protein>
<dbReference type="GO" id="GO:0043565">
    <property type="term" value="F:sequence-specific DNA binding"/>
    <property type="evidence" value="ECO:0007669"/>
    <property type="project" value="InterPro"/>
</dbReference>
<evidence type="ECO:0000256" key="4">
    <source>
        <dbReference type="ARBA" id="ARBA00022833"/>
    </source>
</evidence>
<evidence type="ECO:0000313" key="15">
    <source>
        <dbReference type="Proteomes" id="UP000291343"/>
    </source>
</evidence>
<dbReference type="PRINTS" id="PR00398">
    <property type="entry name" value="STRDHORMONER"/>
</dbReference>
<keyword evidence="8 10" id="KW-0675">Receptor</keyword>
<gene>
    <name evidence="14" type="ORF">LSTR_LSTR008145</name>
</gene>
<dbReference type="Gene3D" id="1.10.565.10">
    <property type="entry name" value="Retinoid X Receptor"/>
    <property type="match status" value="1"/>
</dbReference>
<organism evidence="14 15">
    <name type="scientific">Laodelphax striatellus</name>
    <name type="common">Small brown planthopper</name>
    <name type="synonym">Delphax striatella</name>
    <dbReference type="NCBI Taxonomy" id="195883"/>
    <lineage>
        <taxon>Eukaryota</taxon>
        <taxon>Metazoa</taxon>
        <taxon>Ecdysozoa</taxon>
        <taxon>Arthropoda</taxon>
        <taxon>Hexapoda</taxon>
        <taxon>Insecta</taxon>
        <taxon>Pterygota</taxon>
        <taxon>Neoptera</taxon>
        <taxon>Paraneoptera</taxon>
        <taxon>Hemiptera</taxon>
        <taxon>Auchenorrhyncha</taxon>
        <taxon>Fulgoroidea</taxon>
        <taxon>Delphacidae</taxon>
        <taxon>Criomorphinae</taxon>
        <taxon>Laodelphax</taxon>
    </lineage>
</organism>
<keyword evidence="15" id="KW-1185">Reference proteome</keyword>
<dbReference type="FunFam" id="1.10.565.10:FF:000041">
    <property type="entry name" value="Nuclear hormone receptor HR78"/>
    <property type="match status" value="1"/>
</dbReference>
<dbReference type="Pfam" id="PF00105">
    <property type="entry name" value="zf-C4"/>
    <property type="match status" value="1"/>
</dbReference>
<dbReference type="Gene3D" id="3.30.50.10">
    <property type="entry name" value="Erythroid Transcription Factor GATA-1, subunit A"/>
    <property type="match status" value="1"/>
</dbReference>
<feature type="domain" description="NR LBD" evidence="13">
    <location>
        <begin position="239"/>
        <end position="475"/>
    </location>
</feature>
<evidence type="ECO:0000313" key="14">
    <source>
        <dbReference type="EMBL" id="RZF38775.1"/>
    </source>
</evidence>
<keyword evidence="2 10" id="KW-0479">Metal-binding</keyword>
<dbReference type="FunCoup" id="A0A482WZ13">
    <property type="interactions" value="2214"/>
</dbReference>
<dbReference type="Proteomes" id="UP000291343">
    <property type="component" value="Unassembled WGS sequence"/>
</dbReference>
<dbReference type="STRING" id="195883.A0A482WZ13"/>
<evidence type="ECO:0000256" key="7">
    <source>
        <dbReference type="ARBA" id="ARBA00023163"/>
    </source>
</evidence>
<comment type="caution">
    <text evidence="14">The sequence shown here is derived from an EMBL/GenBank/DDBJ whole genome shotgun (WGS) entry which is preliminary data.</text>
</comment>
<comment type="subcellular location">
    <subcellularLocation>
        <location evidence="1 10">Nucleus</location>
    </subcellularLocation>
</comment>
<evidence type="ECO:0000256" key="1">
    <source>
        <dbReference type="ARBA" id="ARBA00004123"/>
    </source>
</evidence>
<feature type="domain" description="Nuclear receptor" evidence="12">
    <location>
        <begin position="30"/>
        <end position="105"/>
    </location>
</feature>
<feature type="region of interest" description="Disordered" evidence="11">
    <location>
        <begin position="492"/>
        <end position="517"/>
    </location>
</feature>
<dbReference type="GO" id="GO:0003700">
    <property type="term" value="F:DNA-binding transcription factor activity"/>
    <property type="evidence" value="ECO:0007669"/>
    <property type="project" value="InterPro"/>
</dbReference>
<evidence type="ECO:0000256" key="6">
    <source>
        <dbReference type="ARBA" id="ARBA00023125"/>
    </source>
</evidence>
<name>A0A482WZ13_LAOST</name>
<dbReference type="InParanoid" id="A0A482WZ13"/>
<dbReference type="GO" id="GO:0008270">
    <property type="term" value="F:zinc ion binding"/>
    <property type="evidence" value="ECO:0007669"/>
    <property type="project" value="UniProtKB-KW"/>
</dbReference>
<dbReference type="PANTHER" id="PTHR24083">
    <property type="entry name" value="NUCLEAR HORMONE RECEPTOR"/>
    <property type="match status" value="1"/>
</dbReference>
<dbReference type="InterPro" id="IPR050274">
    <property type="entry name" value="Nuclear_hormone_rcpt_NR2"/>
</dbReference>
<dbReference type="GO" id="GO:0005634">
    <property type="term" value="C:nucleus"/>
    <property type="evidence" value="ECO:0007669"/>
    <property type="project" value="UniProtKB-SubCell"/>
</dbReference>
<dbReference type="InterPro" id="IPR013088">
    <property type="entry name" value="Znf_NHR/GATA"/>
</dbReference>
<dbReference type="AlphaFoldDB" id="A0A482WZ13"/>
<evidence type="ECO:0000256" key="9">
    <source>
        <dbReference type="ARBA" id="ARBA00023242"/>
    </source>
</evidence>
<evidence type="ECO:0000259" key="12">
    <source>
        <dbReference type="PROSITE" id="PS51030"/>
    </source>
</evidence>
<dbReference type="PROSITE" id="PS51843">
    <property type="entry name" value="NR_LBD"/>
    <property type="match status" value="1"/>
</dbReference>
<dbReference type="SUPFAM" id="SSF48508">
    <property type="entry name" value="Nuclear receptor ligand-binding domain"/>
    <property type="match status" value="1"/>
</dbReference>
<evidence type="ECO:0000256" key="11">
    <source>
        <dbReference type="SAM" id="MobiDB-lite"/>
    </source>
</evidence>
<keyword evidence="5 10" id="KW-0805">Transcription regulation</keyword>
<dbReference type="PROSITE" id="PS51030">
    <property type="entry name" value="NUCLEAR_REC_DBD_2"/>
    <property type="match status" value="1"/>
</dbReference>
<evidence type="ECO:0000256" key="5">
    <source>
        <dbReference type="ARBA" id="ARBA00023015"/>
    </source>
</evidence>
<dbReference type="SMART" id="SM00430">
    <property type="entry name" value="HOLI"/>
    <property type="match status" value="1"/>
</dbReference>
<keyword evidence="4 10" id="KW-0862">Zinc</keyword>
<accession>A0A482WZ13</accession>
<dbReference type="InterPro" id="IPR035500">
    <property type="entry name" value="NHR-like_dom_sf"/>
</dbReference>
<proteinExistence type="inferred from homology"/>
<evidence type="ECO:0000256" key="8">
    <source>
        <dbReference type="ARBA" id="ARBA00023170"/>
    </source>
</evidence>
<dbReference type="InterPro" id="IPR001628">
    <property type="entry name" value="Znf_hrmn_rcpt"/>
</dbReference>
<dbReference type="OrthoDB" id="40902at2759"/>
<evidence type="ECO:0000256" key="2">
    <source>
        <dbReference type="ARBA" id="ARBA00022723"/>
    </source>
</evidence>
<dbReference type="InterPro" id="IPR001723">
    <property type="entry name" value="Nuclear_hrmn_rcpt"/>
</dbReference>
<sequence length="517" mass="58441">MSCVAMDTPIDYSIEVSSTPEKIHSLCLAVEICVVCGDRASGRHYGAISCEGCKGFFKRSIRKQLGYQCRGSKNCQVTKHHRNRCQYCRLQKCLSMGMRSDSVQHERKPMSEKKDFSLFMGGDSNFGNFSNNPMKIFIRKDLCSDSQSQAAAFNLSNLSMMSPLTYRINLDGEIVNQTSPSFNTGEDEDASSDSFLPENDVIDAIYLEQDKFRINCALETVAKAVVESMTNRNGDDANDALELEGRLLQEHHVAFPLQTPSLHPMPPYINIHYICESASRLLFLSVHWAKNIPAFQLFSIETQVALIRGCWTELFVLGLAQCSDSLSLPMILTSIATHLHSSVAQEKISAKRVKLVTDHICTLQDYMNGMQCLRVNEHEYAYLKLISLFSADHITDHPSLSIRKQVNKLQEKAFQELRAYVQSNSPDDIDRFPRLLLKLRPLRALQPHVMEELFFAGLIGSIQIEMIIPYILKTDPSDFSTSGSFNFNRAMTLKTEDSSQQSEETSFKSEDKDEDRN</sequence>
<evidence type="ECO:0000259" key="13">
    <source>
        <dbReference type="PROSITE" id="PS51843"/>
    </source>
</evidence>
<evidence type="ECO:0000256" key="10">
    <source>
        <dbReference type="RuleBase" id="RU004334"/>
    </source>
</evidence>
<keyword evidence="6 10" id="KW-0238">DNA-binding</keyword>
<feature type="compositionally biased region" description="Basic and acidic residues" evidence="11">
    <location>
        <begin position="505"/>
        <end position="517"/>
    </location>
</feature>